<evidence type="ECO:0000313" key="2">
    <source>
        <dbReference type="EMBL" id="MVT42060.1"/>
    </source>
</evidence>
<dbReference type="AlphaFoldDB" id="A0A6N8JA01"/>
<keyword evidence="3" id="KW-1185">Reference proteome</keyword>
<dbReference type="RefSeq" id="WP_157300694.1">
    <property type="nucleotide sequence ID" value="NZ_BAAAZB010000005.1"/>
</dbReference>
<proteinExistence type="predicted"/>
<gene>
    <name evidence="2" type="ORF">GO495_15820</name>
</gene>
<accession>A0A6N8JA01</accession>
<protein>
    <submittedName>
        <fullName evidence="2">Uncharacterized protein</fullName>
    </submittedName>
</protein>
<feature type="signal peptide" evidence="1">
    <location>
        <begin position="1"/>
        <end position="26"/>
    </location>
</feature>
<organism evidence="2 3">
    <name type="scientific">Chitinophaga oryziterrae</name>
    <dbReference type="NCBI Taxonomy" id="1031224"/>
    <lineage>
        <taxon>Bacteria</taxon>
        <taxon>Pseudomonadati</taxon>
        <taxon>Bacteroidota</taxon>
        <taxon>Chitinophagia</taxon>
        <taxon>Chitinophagales</taxon>
        <taxon>Chitinophagaceae</taxon>
        <taxon>Chitinophaga</taxon>
    </lineage>
</organism>
<comment type="caution">
    <text evidence="2">The sequence shown here is derived from an EMBL/GenBank/DDBJ whole genome shotgun (WGS) entry which is preliminary data.</text>
</comment>
<sequence length="95" mass="10243">MRNLKVLMTLPLFAMLLLFSSFTPKQAPKDAAIVNYAWYNPAGQFIAWSTLANAEIVSDATTDPTNGTLVAIGYSDGGPTVPPVGAPIYRLYTHP</sequence>
<evidence type="ECO:0000313" key="3">
    <source>
        <dbReference type="Proteomes" id="UP000468388"/>
    </source>
</evidence>
<feature type="chain" id="PRO_5027046864" evidence="1">
    <location>
        <begin position="27"/>
        <end position="95"/>
    </location>
</feature>
<evidence type="ECO:0000256" key="1">
    <source>
        <dbReference type="SAM" id="SignalP"/>
    </source>
</evidence>
<keyword evidence="1" id="KW-0732">Signal</keyword>
<name>A0A6N8JA01_9BACT</name>
<dbReference type="Proteomes" id="UP000468388">
    <property type="component" value="Unassembled WGS sequence"/>
</dbReference>
<reference evidence="2 3" key="1">
    <citation type="submission" date="2019-12" db="EMBL/GenBank/DDBJ databases">
        <title>The draft genomic sequence of strain Chitinophaga oryziterrae JCM 16595.</title>
        <authorList>
            <person name="Zhang X."/>
        </authorList>
    </citation>
    <scope>NUCLEOTIDE SEQUENCE [LARGE SCALE GENOMIC DNA]</scope>
    <source>
        <strain evidence="2 3">JCM 16595</strain>
    </source>
</reference>
<dbReference type="EMBL" id="WRXO01000004">
    <property type="protein sequence ID" value="MVT42060.1"/>
    <property type="molecule type" value="Genomic_DNA"/>
</dbReference>
<dbReference type="OrthoDB" id="675829at2"/>